<evidence type="ECO:0000313" key="3">
    <source>
        <dbReference type="Proteomes" id="UP000039865"/>
    </source>
</evidence>
<dbReference type="AlphaFoldDB" id="A0A078AD38"/>
<feature type="transmembrane region" description="Helical" evidence="1">
    <location>
        <begin position="58"/>
        <end position="78"/>
    </location>
</feature>
<keyword evidence="1" id="KW-1133">Transmembrane helix</keyword>
<proteinExistence type="predicted"/>
<name>A0A078AD38_STYLE</name>
<protein>
    <submittedName>
        <fullName evidence="2">Uncharacterized protein</fullName>
    </submittedName>
</protein>
<dbReference type="Proteomes" id="UP000039865">
    <property type="component" value="Unassembled WGS sequence"/>
</dbReference>
<accession>A0A078AD38</accession>
<organism evidence="2 3">
    <name type="scientific">Stylonychia lemnae</name>
    <name type="common">Ciliate</name>
    <dbReference type="NCBI Taxonomy" id="5949"/>
    <lineage>
        <taxon>Eukaryota</taxon>
        <taxon>Sar</taxon>
        <taxon>Alveolata</taxon>
        <taxon>Ciliophora</taxon>
        <taxon>Intramacronucleata</taxon>
        <taxon>Spirotrichea</taxon>
        <taxon>Stichotrichia</taxon>
        <taxon>Sporadotrichida</taxon>
        <taxon>Oxytrichidae</taxon>
        <taxon>Stylonychinae</taxon>
        <taxon>Stylonychia</taxon>
    </lineage>
</organism>
<reference evidence="2 3" key="1">
    <citation type="submission" date="2014-06" db="EMBL/GenBank/DDBJ databases">
        <authorList>
            <person name="Swart Estienne"/>
        </authorList>
    </citation>
    <scope>NUCLEOTIDE SEQUENCE [LARGE SCALE GENOMIC DNA]</scope>
    <source>
        <strain evidence="2 3">130c</strain>
    </source>
</reference>
<feature type="transmembrane region" description="Helical" evidence="1">
    <location>
        <begin position="185"/>
        <end position="202"/>
    </location>
</feature>
<feature type="transmembrane region" description="Helical" evidence="1">
    <location>
        <begin position="153"/>
        <end position="173"/>
    </location>
</feature>
<sequence length="276" mass="31679">MSLILTSLHLQRELNITEAIFESQAQCLLLGASREAAYDGKAVTNSWLYFISPDTLKYIRIVLFTVLFSFGGYGLYAAGLARMLFWMSNWQTFTAIAAELLLLLSHFSTQNNVYDNIVKAIFEVAFPYSIMVTFLYWFVWYEPGWINLEDWKTLVGPLFLHVVPVGVLLIDWLINDIVFDYKRGALRMLWVCLSYIGLNYFAGDIIGRFPYSMINYQSWSTAPWLIGVTLLSMTIFYGVAFLTNFMKTGQGVSPSNYLKQIPFEFVSSFQILADFI</sequence>
<feature type="transmembrane region" description="Helical" evidence="1">
    <location>
        <begin position="222"/>
        <end position="242"/>
    </location>
</feature>
<feature type="transmembrane region" description="Helical" evidence="1">
    <location>
        <begin position="120"/>
        <end position="141"/>
    </location>
</feature>
<keyword evidence="3" id="KW-1185">Reference proteome</keyword>
<keyword evidence="1" id="KW-0472">Membrane</keyword>
<evidence type="ECO:0000313" key="2">
    <source>
        <dbReference type="EMBL" id="CDW79447.1"/>
    </source>
</evidence>
<dbReference type="InParanoid" id="A0A078AD38"/>
<keyword evidence="1" id="KW-0812">Transmembrane</keyword>
<feature type="transmembrane region" description="Helical" evidence="1">
    <location>
        <begin position="90"/>
        <end position="108"/>
    </location>
</feature>
<dbReference type="EMBL" id="CCKQ01008010">
    <property type="protein sequence ID" value="CDW79447.1"/>
    <property type="molecule type" value="Genomic_DNA"/>
</dbReference>
<gene>
    <name evidence="2" type="primary">Contig6163.g6591</name>
    <name evidence="2" type="ORF">STYLEM_8435</name>
</gene>
<evidence type="ECO:0000256" key="1">
    <source>
        <dbReference type="SAM" id="Phobius"/>
    </source>
</evidence>